<evidence type="ECO:0000256" key="1">
    <source>
        <dbReference type="ARBA" id="ARBA00022670"/>
    </source>
</evidence>
<dbReference type="GO" id="GO:0008233">
    <property type="term" value="F:peptidase activity"/>
    <property type="evidence" value="ECO:0007669"/>
    <property type="project" value="UniProtKB-KW"/>
</dbReference>
<evidence type="ECO:0000313" key="6">
    <source>
        <dbReference type="EMBL" id="KAK3263467.1"/>
    </source>
</evidence>
<keyword evidence="1" id="KW-0645">Protease</keyword>
<protein>
    <submittedName>
        <fullName evidence="6">Ubiquitin carboxyl-terminal hydrolase 24</fullName>
    </submittedName>
</protein>
<gene>
    <name evidence="6" type="ORF">CYMTET_27728</name>
</gene>
<keyword evidence="7" id="KW-1185">Reference proteome</keyword>
<evidence type="ECO:0000313" key="7">
    <source>
        <dbReference type="Proteomes" id="UP001190700"/>
    </source>
</evidence>
<evidence type="ECO:0000259" key="5">
    <source>
        <dbReference type="Pfam" id="PF25010"/>
    </source>
</evidence>
<dbReference type="Proteomes" id="UP001190700">
    <property type="component" value="Unassembled WGS sequence"/>
</dbReference>
<feature type="region of interest" description="Disordered" evidence="4">
    <location>
        <begin position="1"/>
        <end position="27"/>
    </location>
</feature>
<dbReference type="GO" id="GO:0006508">
    <property type="term" value="P:proteolysis"/>
    <property type="evidence" value="ECO:0007669"/>
    <property type="project" value="UniProtKB-KW"/>
</dbReference>
<sequence>MNPAETPCDDESEDTSSEDNSNEQGYSDSEEMITVADFPHGNNDLCMTPSHIVDDLEAFPIGEFNTLMEGLHKSPSWTVYPLQLATCLSATARIITAGHDVDSEEIRCLLREAVPSAFEKCLNDHNLWRWNEDIQLNILEAVSKLMDLIVVKLQAPSDPATLEEDGLPLLRALTLAFDKNSQYHQKHKGNPLPLNKIEGEVFASSSPRSDFRPKLSDSDHIPVSERFPWLSYILNYFGQRSGFDLLQQALRGPEAFSLATLEALTLLLCKVLDILLPATLQQLQEPCEALLEFMTDLLENKFERLSDKNRDTSYSALSQMLRHIFVLYAGIVGTVEAQRVVSSVQRVLITRMRSYEAFNMQLASIREINAMLDNACALPDGHGSIAVRAANDWLDGQSILSHVMRRHLHQKQYVDQVQRALHFLLEEGCLKDDYLELIWSQAQKRDTHEALKQNIFNMLADLARYFSSEQLDSLFNRFEHSMAASREDTPKILELAKKLAHSDKEGVMATRLLELLWRMSNSRETPREVIDSGALKETLAHYASVQHASKEDFIARCIRNLQAGASVLPAVKLLQDIVELDP</sequence>
<feature type="compositionally biased region" description="Acidic residues" evidence="4">
    <location>
        <begin position="7"/>
        <end position="21"/>
    </location>
</feature>
<reference evidence="6 7" key="1">
    <citation type="journal article" date="2015" name="Genome Biol. Evol.">
        <title>Comparative Genomics of a Bacterivorous Green Alga Reveals Evolutionary Causalities and Consequences of Phago-Mixotrophic Mode of Nutrition.</title>
        <authorList>
            <person name="Burns J.A."/>
            <person name="Paasch A."/>
            <person name="Narechania A."/>
            <person name="Kim E."/>
        </authorList>
    </citation>
    <scope>NUCLEOTIDE SEQUENCE [LARGE SCALE GENOMIC DNA]</scope>
    <source>
        <strain evidence="6 7">PLY_AMNH</strain>
    </source>
</reference>
<keyword evidence="3 6" id="KW-0378">Hydrolase</keyword>
<accession>A0AAE0FP70</accession>
<evidence type="ECO:0000256" key="4">
    <source>
        <dbReference type="SAM" id="MobiDB-lite"/>
    </source>
</evidence>
<keyword evidence="2" id="KW-0833">Ubl conjugation pathway</keyword>
<organism evidence="6 7">
    <name type="scientific">Cymbomonas tetramitiformis</name>
    <dbReference type="NCBI Taxonomy" id="36881"/>
    <lineage>
        <taxon>Eukaryota</taxon>
        <taxon>Viridiplantae</taxon>
        <taxon>Chlorophyta</taxon>
        <taxon>Pyramimonadophyceae</taxon>
        <taxon>Pyramimonadales</taxon>
        <taxon>Pyramimonadaceae</taxon>
        <taxon>Cymbomonas</taxon>
    </lineage>
</organism>
<feature type="domain" description="UBP34/UBP24/USP9X/USP9Y-like ARM repeat region" evidence="5">
    <location>
        <begin position="348"/>
        <end position="579"/>
    </location>
</feature>
<dbReference type="InterPro" id="IPR056850">
    <property type="entry name" value="ARM_UBP34_24_USP9X_Y"/>
</dbReference>
<evidence type="ECO:0000256" key="2">
    <source>
        <dbReference type="ARBA" id="ARBA00022786"/>
    </source>
</evidence>
<feature type="non-terminal residue" evidence="6">
    <location>
        <position position="582"/>
    </location>
</feature>
<dbReference type="AlphaFoldDB" id="A0AAE0FP70"/>
<comment type="caution">
    <text evidence="6">The sequence shown here is derived from an EMBL/GenBank/DDBJ whole genome shotgun (WGS) entry which is preliminary data.</text>
</comment>
<name>A0AAE0FP70_9CHLO</name>
<evidence type="ECO:0000256" key="3">
    <source>
        <dbReference type="ARBA" id="ARBA00022801"/>
    </source>
</evidence>
<dbReference type="Pfam" id="PF25010">
    <property type="entry name" value="ARM_UBP24_USP9X-Y"/>
    <property type="match status" value="1"/>
</dbReference>
<proteinExistence type="predicted"/>
<dbReference type="EMBL" id="LGRX02015419">
    <property type="protein sequence ID" value="KAK3263467.1"/>
    <property type="molecule type" value="Genomic_DNA"/>
</dbReference>